<dbReference type="EMBL" id="CAAALY010091574">
    <property type="protein sequence ID" value="VEL27994.1"/>
    <property type="molecule type" value="Genomic_DNA"/>
</dbReference>
<keyword evidence="1" id="KW-0472">Membrane</keyword>
<keyword evidence="1" id="KW-0812">Transmembrane</keyword>
<dbReference type="OrthoDB" id="443634at2759"/>
<dbReference type="AlphaFoldDB" id="A0A3S5CK66"/>
<keyword evidence="3" id="KW-1185">Reference proteome</keyword>
<accession>A0A3S5CK66</accession>
<gene>
    <name evidence="2" type="ORF">PXEA_LOCUS21434</name>
</gene>
<comment type="caution">
    <text evidence="2">The sequence shown here is derived from an EMBL/GenBank/DDBJ whole genome shotgun (WGS) entry which is preliminary data.</text>
</comment>
<feature type="transmembrane region" description="Helical" evidence="1">
    <location>
        <begin position="172"/>
        <end position="190"/>
    </location>
</feature>
<evidence type="ECO:0000256" key="1">
    <source>
        <dbReference type="SAM" id="Phobius"/>
    </source>
</evidence>
<evidence type="ECO:0000313" key="3">
    <source>
        <dbReference type="Proteomes" id="UP000784294"/>
    </source>
</evidence>
<organism evidence="2 3">
    <name type="scientific">Protopolystoma xenopodis</name>
    <dbReference type="NCBI Taxonomy" id="117903"/>
    <lineage>
        <taxon>Eukaryota</taxon>
        <taxon>Metazoa</taxon>
        <taxon>Spiralia</taxon>
        <taxon>Lophotrochozoa</taxon>
        <taxon>Platyhelminthes</taxon>
        <taxon>Monogenea</taxon>
        <taxon>Polyopisthocotylea</taxon>
        <taxon>Polystomatidea</taxon>
        <taxon>Polystomatidae</taxon>
        <taxon>Protopolystoma</taxon>
    </lineage>
</organism>
<proteinExistence type="predicted"/>
<keyword evidence="1" id="KW-1133">Transmembrane helix</keyword>
<name>A0A3S5CK66_9PLAT</name>
<protein>
    <submittedName>
        <fullName evidence="2">Uncharacterized protein</fullName>
    </submittedName>
</protein>
<sequence>MLPESVASMRGTYLATRLNADRTLHTVITHNRGATWSPLSMPININSSVMAVCEESGATIPTLSSNISSPNTVMMNGTKSIDNKEIGVNNGTQSITPTNATTTNLNGTARELGRISQMTSFSLDKISFMLSENTFTTNSSTKSSQTKERNTQEKHGLIEDSVSVKVRKPKSFIYIYIYIVYSFSLFLRFIPPHFIRS</sequence>
<dbReference type="Proteomes" id="UP000784294">
    <property type="component" value="Unassembled WGS sequence"/>
</dbReference>
<reference evidence="2" key="1">
    <citation type="submission" date="2018-11" db="EMBL/GenBank/DDBJ databases">
        <authorList>
            <consortium name="Pathogen Informatics"/>
        </authorList>
    </citation>
    <scope>NUCLEOTIDE SEQUENCE</scope>
</reference>
<evidence type="ECO:0000313" key="2">
    <source>
        <dbReference type="EMBL" id="VEL27994.1"/>
    </source>
</evidence>